<dbReference type="GO" id="GO:0003676">
    <property type="term" value="F:nucleic acid binding"/>
    <property type="evidence" value="ECO:0007669"/>
    <property type="project" value="InterPro"/>
</dbReference>
<dbReference type="Ensembl" id="ENSLLET00000040606.1">
    <property type="protein sequence ID" value="ENSLLEP00000039046.1"/>
    <property type="gene ID" value="ENSLLEG00000024798.1"/>
</dbReference>
<reference evidence="3" key="1">
    <citation type="submission" date="2025-08" db="UniProtKB">
        <authorList>
            <consortium name="Ensembl"/>
        </authorList>
    </citation>
    <scope>IDENTIFICATION</scope>
</reference>
<dbReference type="Proteomes" id="UP000694569">
    <property type="component" value="Unplaced"/>
</dbReference>
<dbReference type="SUPFAM" id="SSF54160">
    <property type="entry name" value="Chromo domain-like"/>
    <property type="match status" value="1"/>
</dbReference>
<reference evidence="3" key="2">
    <citation type="submission" date="2025-09" db="UniProtKB">
        <authorList>
            <consortium name="Ensembl"/>
        </authorList>
    </citation>
    <scope>IDENTIFICATION</scope>
</reference>
<evidence type="ECO:0000313" key="3">
    <source>
        <dbReference type="Ensembl" id="ENSLLEP00000039046.1"/>
    </source>
</evidence>
<feature type="domain" description="Integrase catalytic" evidence="2">
    <location>
        <begin position="1"/>
        <end position="150"/>
    </location>
</feature>
<dbReference type="SUPFAM" id="SSF53098">
    <property type="entry name" value="Ribonuclease H-like"/>
    <property type="match status" value="1"/>
</dbReference>
<dbReference type="PANTHER" id="PTHR37984:SF15">
    <property type="entry name" value="INTEGRASE CATALYTIC DOMAIN-CONTAINING PROTEIN"/>
    <property type="match status" value="1"/>
</dbReference>
<dbReference type="InterPro" id="IPR036397">
    <property type="entry name" value="RNaseH_sf"/>
</dbReference>
<evidence type="ECO:0000256" key="1">
    <source>
        <dbReference type="SAM" id="MobiDB-lite"/>
    </source>
</evidence>
<dbReference type="OrthoDB" id="6625515at2759"/>
<dbReference type="InterPro" id="IPR001584">
    <property type="entry name" value="Integrase_cat-core"/>
</dbReference>
<evidence type="ECO:0000259" key="2">
    <source>
        <dbReference type="PROSITE" id="PS50994"/>
    </source>
</evidence>
<dbReference type="InterPro" id="IPR056924">
    <property type="entry name" value="SH3_Tf2-1"/>
</dbReference>
<dbReference type="Gene3D" id="3.30.420.10">
    <property type="entry name" value="Ribonuclease H-like superfamily/Ribonuclease H"/>
    <property type="match status" value="1"/>
</dbReference>
<dbReference type="Pfam" id="PF24626">
    <property type="entry name" value="SH3_Tf2-1"/>
    <property type="match status" value="1"/>
</dbReference>
<dbReference type="Pfam" id="PF00665">
    <property type="entry name" value="rve"/>
    <property type="match status" value="1"/>
</dbReference>
<protein>
    <recommendedName>
        <fullName evidence="2">Integrase catalytic domain-containing protein</fullName>
    </recommendedName>
</protein>
<dbReference type="InterPro" id="IPR012337">
    <property type="entry name" value="RNaseH-like_sf"/>
</dbReference>
<proteinExistence type="predicted"/>
<dbReference type="InterPro" id="IPR050951">
    <property type="entry name" value="Retrovirus_Pol_polyprotein"/>
</dbReference>
<dbReference type="FunFam" id="3.30.420.10:FF:000032">
    <property type="entry name" value="Retrovirus-related Pol polyprotein from transposon 297-like Protein"/>
    <property type="match status" value="1"/>
</dbReference>
<dbReference type="InterPro" id="IPR016197">
    <property type="entry name" value="Chromo-like_dom_sf"/>
</dbReference>
<dbReference type="AlphaFoldDB" id="A0A8C5QMT0"/>
<dbReference type="GO" id="GO:0015074">
    <property type="term" value="P:DNA integration"/>
    <property type="evidence" value="ECO:0007669"/>
    <property type="project" value="InterPro"/>
</dbReference>
<name>A0A8C5QMT0_9ANUR</name>
<dbReference type="PANTHER" id="PTHR37984">
    <property type="entry name" value="PROTEIN CBG26694"/>
    <property type="match status" value="1"/>
</dbReference>
<organism evidence="3 4">
    <name type="scientific">Leptobrachium leishanense</name>
    <name type="common">Leishan spiny toad</name>
    <dbReference type="NCBI Taxonomy" id="445787"/>
    <lineage>
        <taxon>Eukaryota</taxon>
        <taxon>Metazoa</taxon>
        <taxon>Chordata</taxon>
        <taxon>Craniata</taxon>
        <taxon>Vertebrata</taxon>
        <taxon>Euteleostomi</taxon>
        <taxon>Amphibia</taxon>
        <taxon>Batrachia</taxon>
        <taxon>Anura</taxon>
        <taxon>Pelobatoidea</taxon>
        <taxon>Megophryidae</taxon>
        <taxon>Leptobrachium</taxon>
    </lineage>
</organism>
<feature type="region of interest" description="Disordered" evidence="1">
    <location>
        <begin position="364"/>
        <end position="396"/>
    </location>
</feature>
<dbReference type="GeneTree" id="ENSGT00940000163772"/>
<dbReference type="PROSITE" id="PS50994">
    <property type="entry name" value="INTEGRASE"/>
    <property type="match status" value="1"/>
</dbReference>
<accession>A0A8C5QMT0</accession>
<keyword evidence="4" id="KW-1185">Reference proteome</keyword>
<evidence type="ECO:0000313" key="4">
    <source>
        <dbReference type="Proteomes" id="UP000694569"/>
    </source>
</evidence>
<sequence length="396" mass="44550">MDFIVDLPASKGNTVILTIVDCFSRMAHFVPLPKLPSASDLVPIFINNVVKLHGIPVEIVSDRGTQFVSQFWRGFCNSMGVKLAFSSAYHPQTNGASERANQGLEQYLRCFIAQQQHSWSDYLPWAEYARNNCDNEMTGHSPFFTIYGFHPPTLPSHFPTSNLPALERHLHTLQQTWVKIKEISERNVVNQKGKADKSRRMSPVYQVGDQVWLSTRHIRLQVPTMKLAPRFIGPYRVLRHINPVLYELALPPALRIHNVFHVSLLKPLLCNRFTRPSVPPPPVEVEGKKYKIKSVLASRLCKGYGPEDRSWLPAHDVHAPRFVHAFHRAHPRAPGGRSGTSRREGGTVTYRATVHRRPAASLSLLAGRAPSNEGSPGGHVRRRGAEPGVMTRTCRV</sequence>